<proteinExistence type="inferred from homology"/>
<feature type="transmembrane region" description="Helical" evidence="19">
    <location>
        <begin position="1120"/>
        <end position="1141"/>
    </location>
</feature>
<keyword evidence="12" id="KW-0325">Glycoprotein</keyword>
<evidence type="ECO:0000256" key="14">
    <source>
        <dbReference type="ARBA" id="ARBA00023319"/>
    </source>
</evidence>
<dbReference type="SMART" id="SM00060">
    <property type="entry name" value="FN3"/>
    <property type="match status" value="4"/>
</dbReference>
<dbReference type="GO" id="GO:0030426">
    <property type="term" value="C:growth cone"/>
    <property type="evidence" value="ECO:0007669"/>
    <property type="project" value="UniProtKB-SubCell"/>
</dbReference>
<organism evidence="23 24">
    <name type="scientific">Echeneis naucrates</name>
    <name type="common">Live sharksucker</name>
    <dbReference type="NCBI Taxonomy" id="173247"/>
    <lineage>
        <taxon>Eukaryota</taxon>
        <taxon>Metazoa</taxon>
        <taxon>Chordata</taxon>
        <taxon>Craniata</taxon>
        <taxon>Vertebrata</taxon>
        <taxon>Euteleostomi</taxon>
        <taxon>Actinopterygii</taxon>
        <taxon>Neopterygii</taxon>
        <taxon>Teleostei</taxon>
        <taxon>Neoteleostei</taxon>
        <taxon>Acanthomorphata</taxon>
        <taxon>Carangaria</taxon>
        <taxon>Carangiformes</taxon>
        <taxon>Echeneidae</taxon>
        <taxon>Echeneis</taxon>
    </lineage>
</organism>
<dbReference type="InterPro" id="IPR026965">
    <property type="entry name" value="NFASC_Ig-like"/>
</dbReference>
<feature type="compositionally biased region" description="Basic and acidic residues" evidence="18">
    <location>
        <begin position="1150"/>
        <end position="1180"/>
    </location>
</feature>
<dbReference type="CDD" id="cd00063">
    <property type="entry name" value="FN3"/>
    <property type="match status" value="4"/>
</dbReference>
<evidence type="ECO:0000256" key="2">
    <source>
        <dbReference type="ARBA" id="ARBA00004624"/>
    </source>
</evidence>
<dbReference type="CDD" id="cd05875">
    <property type="entry name" value="IgI_hNeurofascin_like"/>
    <property type="match status" value="1"/>
</dbReference>
<feature type="domain" description="Ig-like" evidence="21">
    <location>
        <begin position="256"/>
        <end position="344"/>
    </location>
</feature>
<evidence type="ECO:0000259" key="22">
    <source>
        <dbReference type="PROSITE" id="PS50853"/>
    </source>
</evidence>
<dbReference type="FunFam" id="2.60.40.10:FF:000028">
    <property type="entry name" value="Neuronal cell adhesion molecule"/>
    <property type="match status" value="1"/>
</dbReference>
<dbReference type="Pfam" id="PF13927">
    <property type="entry name" value="Ig_3"/>
    <property type="match status" value="3"/>
</dbReference>
<reference evidence="23" key="1">
    <citation type="submission" date="2021-04" db="EMBL/GenBank/DDBJ databases">
        <authorList>
            <consortium name="Wellcome Sanger Institute Data Sharing"/>
        </authorList>
    </citation>
    <scope>NUCLEOTIDE SEQUENCE [LARGE SCALE GENOMIC DNA]</scope>
</reference>
<feature type="domain" description="Ig-like" evidence="21">
    <location>
        <begin position="144"/>
        <end position="231"/>
    </location>
</feature>
<dbReference type="InterPro" id="IPR026966">
    <property type="entry name" value="Neurofascin/L1/NrCAM_C"/>
</dbReference>
<comment type="subunit">
    <text evidence="16">Interacts with SHTN1; the interaction occurs in axonal growth cones. Interacts with isoform 2 of BSG.</text>
</comment>
<sequence length="1249" mass="138710">SGGHSHLCVCVCVCDFAFIICTQPHLCNLLFVPSLPTVKQPPTIVKQSVKDYIVDPRDNIIIECEAKGNPVPMFSWRRNGKFFNIGKDPRVSMRKRSGTLEIGFRSGGRPEDYEGEYQCFATNDFGVALSSKILLRVSKAPLWPKEVLEPVVVTEGSPLVLPCNPPPGLPPPFTFWMNSMMIPIPHDKRVSMGLNGDLYFSNVIAQDAQTDYSCNARFLFTQTIQQKNPFTLKVPHSLCSSRRHLASRRKVAETMPTFLSPSGSESSKMVLRDERLLLECIAAGLPTPTIKWFKKGGDLPVQKVKFENFNKTLKIVSVSEEDAGEYVCMANNHVGSIRHSIIVQVKAAPYWLDKPTDLVLAPDENGRLVCRANGNPKPNIQWLINGQPINSSLPNPSRQVLGDTIIFRSVQMGSSAVYQCNASNQHGYLLANAFVSVLDMAPRMLDPKTRLIKVVENNRTFLDCPFFGSPLPELRWFKNGQGSGLDGGQYRVYINGTLEIKQARAEDAGTYTCVANSILGSANKQVHLEVKEPTRIVQASGHQSVIKGSTVHLECKVKSDPSLPVTVTWTKDDKPLYLGWRLKKDGESLTINNVNEGDEGTYACTVKSEIDQDSSSARLTVLGTGRREEHHCPPDPPIDLDLSDPAARSVRLTWIPGNDHRSPITEFLVQFEENRWEPGRWQNLSTYPGDLNSVVLQLAPFVNYQFRVIAINSVGQSQPSRPSLRYKTSGAAPDAIPKGLRGWGSKKDNMEITWEPLLDLERNGPNLHYNVFWRQKDTGEEWSNVTTLESKHIVSNTDTYVPYEIKIQARNDFGSGPESNVVNGFSGEDNPTDAPTELRVSKVNRTKVNVHWKSVDPSSVQGEFKEYRLYYWRESSLVPGLVVSKEKKTKGFYSTLAEPSGILSDLVPYSEYKMLMVVANSRFEGPPSNTVEFTTKEGVPDAPRFFRISRRSFDTIHLEWDKPLEPNGILTGYQLKYQTVNGSRLGRPQLEMFPPNVTDFTLRLLDRSTRYRFYLSARTQEGLTDASVASPLTPTPPLLTPLPPTTIAPTTISTSTTTTPPTTISTSTTTTTTPSTTTTTTTEATTTPSPPVPVTTRRTDQNVLGTCSYIDQVDIATQGWFIGLMCAIALIILILLIVCFIKRSRGGKYPVRDKKDLPLDPVDQKDQDGSFDYHSDEDNKPLQGSQTSLDGNVKESDDSLVDYGEGGDGQFNEDGSFIGQYTVKKDKDETEGNESSEATSPVNAIYSLA</sequence>
<dbReference type="SUPFAM" id="SSF49265">
    <property type="entry name" value="Fibronectin type III"/>
    <property type="match status" value="2"/>
</dbReference>
<dbReference type="Pfam" id="PF13882">
    <property type="entry name" value="Bravo_FIGEY"/>
    <property type="match status" value="1"/>
</dbReference>
<dbReference type="InterPro" id="IPR003961">
    <property type="entry name" value="FN3_dom"/>
</dbReference>
<dbReference type="InterPro" id="IPR007110">
    <property type="entry name" value="Ig-like_dom"/>
</dbReference>
<dbReference type="PROSITE" id="PS50835">
    <property type="entry name" value="IG_LIKE"/>
    <property type="match status" value="6"/>
</dbReference>
<feature type="domain" description="Ig-like" evidence="21">
    <location>
        <begin position="349"/>
        <end position="436"/>
    </location>
</feature>
<dbReference type="Proteomes" id="UP000472264">
    <property type="component" value="Chromosome 5"/>
</dbReference>
<keyword evidence="10 19" id="KW-0472">Membrane</keyword>
<feature type="region of interest" description="Disordered" evidence="18">
    <location>
        <begin position="1150"/>
        <end position="1249"/>
    </location>
</feature>
<dbReference type="FunFam" id="2.60.40.10:FF:000005">
    <property type="entry name" value="Neuronal cell adhesion molecule"/>
    <property type="match status" value="1"/>
</dbReference>
<keyword evidence="13" id="KW-0966">Cell projection</keyword>
<dbReference type="PANTHER" id="PTHR44170">
    <property type="entry name" value="PROTEIN SIDEKICK"/>
    <property type="match status" value="1"/>
</dbReference>
<feature type="chain" id="PRO_5025473236" description="Neural cell adhesion molecule L1" evidence="20">
    <location>
        <begin position="22"/>
        <end position="1249"/>
    </location>
</feature>
<feature type="domain" description="Ig-like" evidence="21">
    <location>
        <begin position="42"/>
        <end position="130"/>
    </location>
</feature>
<evidence type="ECO:0000256" key="16">
    <source>
        <dbReference type="ARBA" id="ARBA00063896"/>
    </source>
</evidence>
<feature type="domain" description="Fibronectin type-III" evidence="22">
    <location>
        <begin position="736"/>
        <end position="829"/>
    </location>
</feature>
<dbReference type="GO" id="GO:0007420">
    <property type="term" value="P:brain development"/>
    <property type="evidence" value="ECO:0007669"/>
    <property type="project" value="TreeGrafter"/>
</dbReference>
<evidence type="ECO:0000256" key="18">
    <source>
        <dbReference type="SAM" id="MobiDB-lite"/>
    </source>
</evidence>
<dbReference type="SMART" id="SM00409">
    <property type="entry name" value="IG"/>
    <property type="match status" value="6"/>
</dbReference>
<dbReference type="Pfam" id="PF07679">
    <property type="entry name" value="I-set"/>
    <property type="match status" value="2"/>
</dbReference>
<keyword evidence="24" id="KW-1185">Reference proteome</keyword>
<dbReference type="InterPro" id="IPR003598">
    <property type="entry name" value="Ig_sub2"/>
</dbReference>
<dbReference type="FunFam" id="2.60.40.10:FF:000100">
    <property type="entry name" value="Neuronal cell adhesion molecule a"/>
    <property type="match status" value="1"/>
</dbReference>
<accession>A0A665TM06</accession>
<comment type="similarity">
    <text evidence="3">Belongs to the immunoglobulin superfamily. L1/neurofascin/NgCAM family.</text>
</comment>
<evidence type="ECO:0000256" key="9">
    <source>
        <dbReference type="ARBA" id="ARBA00022989"/>
    </source>
</evidence>
<evidence type="ECO:0000256" key="19">
    <source>
        <dbReference type="SAM" id="Phobius"/>
    </source>
</evidence>
<keyword evidence="4" id="KW-1003">Cell membrane</keyword>
<evidence type="ECO:0000256" key="4">
    <source>
        <dbReference type="ARBA" id="ARBA00022475"/>
    </source>
</evidence>
<evidence type="ECO:0000256" key="10">
    <source>
        <dbReference type="ARBA" id="ARBA00023136"/>
    </source>
</evidence>
<dbReference type="AlphaFoldDB" id="A0A665TM06"/>
<evidence type="ECO:0000256" key="12">
    <source>
        <dbReference type="ARBA" id="ARBA00023180"/>
    </source>
</evidence>
<dbReference type="InterPro" id="IPR003599">
    <property type="entry name" value="Ig_sub"/>
</dbReference>
<keyword evidence="11" id="KW-1015">Disulfide bond</keyword>
<feature type="domain" description="Fibronectin type-III" evidence="22">
    <location>
        <begin position="636"/>
        <end position="731"/>
    </location>
</feature>
<dbReference type="Pfam" id="PF00041">
    <property type="entry name" value="fn3"/>
    <property type="match status" value="4"/>
</dbReference>
<dbReference type="PANTHER" id="PTHR44170:SF12">
    <property type="entry name" value="NEUROFASCIN"/>
    <property type="match status" value="1"/>
</dbReference>
<evidence type="ECO:0000256" key="5">
    <source>
        <dbReference type="ARBA" id="ARBA00022692"/>
    </source>
</evidence>
<dbReference type="GO" id="GO:0005886">
    <property type="term" value="C:plasma membrane"/>
    <property type="evidence" value="ECO:0007669"/>
    <property type="project" value="UniProtKB-SubCell"/>
</dbReference>
<evidence type="ECO:0000259" key="21">
    <source>
        <dbReference type="PROSITE" id="PS50835"/>
    </source>
</evidence>
<dbReference type="GO" id="GO:0009986">
    <property type="term" value="C:cell surface"/>
    <property type="evidence" value="ECO:0007669"/>
    <property type="project" value="UniProtKB-ARBA"/>
</dbReference>
<dbReference type="InterPro" id="IPR013783">
    <property type="entry name" value="Ig-like_fold"/>
</dbReference>
<keyword evidence="14" id="KW-0393">Immunoglobulin domain</keyword>
<dbReference type="FunFam" id="2.60.40.10:FF:000114">
    <property type="entry name" value="Neuronal cell adhesion molecule"/>
    <property type="match status" value="1"/>
</dbReference>
<dbReference type="FunFam" id="2.60.40.10:FF:000238">
    <property type="entry name" value="Neuronal cell adhesion molecule"/>
    <property type="match status" value="1"/>
</dbReference>
<reference evidence="23" key="3">
    <citation type="submission" date="2025-09" db="UniProtKB">
        <authorList>
            <consortium name="Ensembl"/>
        </authorList>
    </citation>
    <scope>IDENTIFICATION</scope>
</reference>
<dbReference type="FunFam" id="2.60.40.10:FF:000078">
    <property type="entry name" value="Neuronal cell adhesion molecule"/>
    <property type="match status" value="1"/>
</dbReference>
<evidence type="ECO:0000256" key="1">
    <source>
        <dbReference type="ARBA" id="ARBA00004251"/>
    </source>
</evidence>
<keyword evidence="6 20" id="KW-0732">Signal</keyword>
<feature type="domain" description="Ig-like" evidence="21">
    <location>
        <begin position="533"/>
        <end position="620"/>
    </location>
</feature>
<protein>
    <recommendedName>
        <fullName evidence="17">Neural cell adhesion molecule L1</fullName>
    </recommendedName>
</protein>
<evidence type="ECO:0000256" key="7">
    <source>
        <dbReference type="ARBA" id="ARBA00022737"/>
    </source>
</evidence>
<dbReference type="SMART" id="SM00408">
    <property type="entry name" value="IGc2"/>
    <property type="match status" value="5"/>
</dbReference>
<dbReference type="FunFam" id="2.60.40.10:FF:000347">
    <property type="entry name" value="Neuronal cell adhesion molecule"/>
    <property type="match status" value="1"/>
</dbReference>
<feature type="compositionally biased region" description="Low complexity" evidence="18">
    <location>
        <begin position="1050"/>
        <end position="1087"/>
    </location>
</feature>
<evidence type="ECO:0000256" key="17">
    <source>
        <dbReference type="ARBA" id="ARBA00074488"/>
    </source>
</evidence>
<evidence type="ECO:0000256" key="8">
    <source>
        <dbReference type="ARBA" id="ARBA00022889"/>
    </source>
</evidence>
<reference evidence="23" key="2">
    <citation type="submission" date="2025-08" db="UniProtKB">
        <authorList>
            <consortium name="Ensembl"/>
        </authorList>
    </citation>
    <scope>IDENTIFICATION</scope>
</reference>
<feature type="signal peptide" evidence="20">
    <location>
        <begin position="1"/>
        <end position="21"/>
    </location>
</feature>
<evidence type="ECO:0000256" key="3">
    <source>
        <dbReference type="ARBA" id="ARBA00008588"/>
    </source>
</evidence>
<name>A0A665TM06_ECHNA</name>
<gene>
    <name evidence="23" type="primary">nfasc</name>
</gene>
<evidence type="ECO:0000256" key="6">
    <source>
        <dbReference type="ARBA" id="ARBA00022729"/>
    </source>
</evidence>
<dbReference type="InterPro" id="IPR036179">
    <property type="entry name" value="Ig-like_dom_sf"/>
</dbReference>
<keyword evidence="5 19" id="KW-0812">Transmembrane</keyword>
<feature type="domain" description="Fibronectin type-III" evidence="22">
    <location>
        <begin position="942"/>
        <end position="1038"/>
    </location>
</feature>
<keyword evidence="8" id="KW-0130">Cell adhesion</keyword>
<dbReference type="Ensembl" id="ENSENLT00000003717.1">
    <property type="protein sequence ID" value="ENSENLP00000003531.1"/>
    <property type="gene ID" value="ENSENLG00000000879.1"/>
</dbReference>
<dbReference type="SUPFAM" id="SSF48726">
    <property type="entry name" value="Immunoglobulin"/>
    <property type="match status" value="6"/>
</dbReference>
<feature type="region of interest" description="Disordered" evidence="18">
    <location>
        <begin position="1050"/>
        <end position="1097"/>
    </location>
</feature>
<feature type="domain" description="Fibronectin type-III" evidence="22">
    <location>
        <begin position="834"/>
        <end position="938"/>
    </location>
</feature>
<comment type="subcellular location">
    <subcellularLocation>
        <location evidence="1">Cell membrane</location>
        <topology evidence="1">Single-pass type I membrane protein</topology>
    </subcellularLocation>
    <subcellularLocation>
        <location evidence="2">Cell projection</location>
        <location evidence="2">Growth cone</location>
    </subcellularLocation>
</comment>
<comment type="function">
    <text evidence="15">Neural cell adhesion molecule involved in the dynamics of cell adhesion and in the generation of transmembrane signals at tyrosine kinase receptors. During brain development, critical in multiple processes, including neuronal migration, axonal growth and fasciculation, and synaptogenesis. In the mature brain, plays a role in the dynamics of neuronal structure and function, including synaptic plasticity.</text>
</comment>
<dbReference type="GO" id="GO:0098632">
    <property type="term" value="F:cell-cell adhesion mediator activity"/>
    <property type="evidence" value="ECO:0007669"/>
    <property type="project" value="TreeGrafter"/>
</dbReference>
<keyword evidence="7" id="KW-0677">Repeat</keyword>
<dbReference type="FunFam" id="2.60.40.10:FF:000038">
    <property type="entry name" value="Neuronal cell adhesion molecule"/>
    <property type="match status" value="1"/>
</dbReference>
<dbReference type="InterPro" id="IPR013098">
    <property type="entry name" value="Ig_I-set"/>
</dbReference>
<dbReference type="FunFam" id="2.60.40.10:FF:000057">
    <property type="entry name" value="neural cell adhesion molecule L1"/>
    <property type="match status" value="1"/>
</dbReference>
<evidence type="ECO:0000256" key="13">
    <source>
        <dbReference type="ARBA" id="ARBA00023273"/>
    </source>
</evidence>
<evidence type="ECO:0000256" key="15">
    <source>
        <dbReference type="ARBA" id="ARBA00060042"/>
    </source>
</evidence>
<dbReference type="GO" id="GO:0007411">
    <property type="term" value="P:axon guidance"/>
    <property type="evidence" value="ECO:0007669"/>
    <property type="project" value="TreeGrafter"/>
</dbReference>
<dbReference type="Gene3D" id="2.60.40.10">
    <property type="entry name" value="Immunoglobulins"/>
    <property type="match status" value="10"/>
</dbReference>
<dbReference type="InterPro" id="IPR036116">
    <property type="entry name" value="FN3_sf"/>
</dbReference>
<dbReference type="PROSITE" id="PS50853">
    <property type="entry name" value="FN3"/>
    <property type="match status" value="4"/>
</dbReference>
<evidence type="ECO:0000256" key="11">
    <source>
        <dbReference type="ARBA" id="ARBA00023157"/>
    </source>
</evidence>
<keyword evidence="9 19" id="KW-1133">Transmembrane helix</keyword>
<evidence type="ECO:0000313" key="23">
    <source>
        <dbReference type="Ensembl" id="ENSENLP00000003531.1"/>
    </source>
</evidence>
<feature type="domain" description="Ig-like" evidence="21">
    <location>
        <begin position="447"/>
        <end position="531"/>
    </location>
</feature>
<evidence type="ECO:0000313" key="24">
    <source>
        <dbReference type="Proteomes" id="UP000472264"/>
    </source>
</evidence>
<evidence type="ECO:0000256" key="20">
    <source>
        <dbReference type="SAM" id="SignalP"/>
    </source>
</evidence>